<dbReference type="InterPro" id="IPR006311">
    <property type="entry name" value="TAT_signal"/>
</dbReference>
<dbReference type="Proteomes" id="UP000292564">
    <property type="component" value="Unassembled WGS sequence"/>
</dbReference>
<dbReference type="Gene3D" id="3.40.50.1820">
    <property type="entry name" value="alpha/beta hydrolase"/>
    <property type="match status" value="1"/>
</dbReference>
<feature type="domain" description="Peptidase S33 tripeptidyl aminopeptidase-like C-terminal" evidence="6">
    <location>
        <begin position="451"/>
        <end position="555"/>
    </location>
</feature>
<evidence type="ECO:0000256" key="2">
    <source>
        <dbReference type="ARBA" id="ARBA00022801"/>
    </source>
</evidence>
<feature type="domain" description="AB hydrolase-1" evidence="5">
    <location>
        <begin position="115"/>
        <end position="269"/>
    </location>
</feature>
<dbReference type="Pfam" id="PF00561">
    <property type="entry name" value="Abhydrolase_1"/>
    <property type="match status" value="1"/>
</dbReference>
<proteinExistence type="inferred from homology"/>
<dbReference type="PANTHER" id="PTHR43248:SF25">
    <property type="entry name" value="AB HYDROLASE-1 DOMAIN-CONTAINING PROTEIN-RELATED"/>
    <property type="match status" value="1"/>
</dbReference>
<evidence type="ECO:0000256" key="4">
    <source>
        <dbReference type="SAM" id="SignalP"/>
    </source>
</evidence>
<reference evidence="7 8" key="1">
    <citation type="submission" date="2019-02" db="EMBL/GenBank/DDBJ databases">
        <title>Sequencing the genomes of 1000 actinobacteria strains.</title>
        <authorList>
            <person name="Klenk H.-P."/>
        </authorList>
    </citation>
    <scope>NUCLEOTIDE SEQUENCE [LARGE SCALE GENOMIC DNA]</scope>
    <source>
        <strain evidence="7 8">DSM 45162</strain>
    </source>
</reference>
<dbReference type="PANTHER" id="PTHR43248">
    <property type="entry name" value="2-SUCCINYL-6-HYDROXY-2,4-CYCLOHEXADIENE-1-CARBOXYLATE SYNTHASE"/>
    <property type="match status" value="1"/>
</dbReference>
<dbReference type="GO" id="GO:0016787">
    <property type="term" value="F:hydrolase activity"/>
    <property type="evidence" value="ECO:0007669"/>
    <property type="project" value="UniProtKB-KW"/>
</dbReference>
<evidence type="ECO:0000259" key="6">
    <source>
        <dbReference type="Pfam" id="PF08386"/>
    </source>
</evidence>
<dbReference type="AlphaFoldDB" id="A0A4Q7ZUY2"/>
<dbReference type="InterPro" id="IPR013595">
    <property type="entry name" value="Pept_S33_TAP-like_C"/>
</dbReference>
<evidence type="ECO:0000313" key="7">
    <source>
        <dbReference type="EMBL" id="RZU54453.1"/>
    </source>
</evidence>
<comment type="similarity">
    <text evidence="1">Belongs to the peptidase S33 family.</text>
</comment>
<feature type="signal peptide" evidence="4">
    <location>
        <begin position="1"/>
        <end position="42"/>
    </location>
</feature>
<dbReference type="EMBL" id="SHKY01000001">
    <property type="protein sequence ID" value="RZU54453.1"/>
    <property type="molecule type" value="Genomic_DNA"/>
</dbReference>
<dbReference type="SUPFAM" id="SSF53474">
    <property type="entry name" value="alpha/beta-Hydrolases"/>
    <property type="match status" value="1"/>
</dbReference>
<protein>
    <submittedName>
        <fullName evidence="7">TAP-like protein</fullName>
    </submittedName>
</protein>
<comment type="caution">
    <text evidence="7">The sequence shown here is derived from an EMBL/GenBank/DDBJ whole genome shotgun (WGS) entry which is preliminary data.</text>
</comment>
<keyword evidence="2" id="KW-0378">Hydrolase</keyword>
<sequence length="612" mass="65246">MSLRPATVPPSGMPSPRTISRRPLGIVAAVLATLLAAPVAPAAAAVGAPTDRTSALEARRVDGVPTPGLDWYRCLDYAECTTVDVPLDYDQPTGAQVELAVLRVKARDQRHRIGTLFVNPGGPGGQGTAIAYFAPYFLGDSVLDRFDIVGFDPRGIGFSDNVKCFRSPREQSATLAGLNVPFPVTRAQEKAYVTSAEQYGRACSSTGRPLSGAMSTAQVARDMDVLRRAVGDQKLTYLGFSYGTALGQYYANMFPDRVRALALDGVINPISWTGTAATRDTILDDRLRSADGAYKALHEILVRCDRAGGTACVFALGDPVANFALIARRLRAEPLVYEDPDLGTTTVTYADFVASTLVMLYDPAGYDGIVTMALNLLLLTEPPAGTDAAARRRARHALAAQLHGLRDRRPGRDFPYDNSLEAFLGVTCTDTQNPADAAGWPARAAHSDRRAPYFGRAWAWGTVACARDSWTVRDEDAYTGPFDRRTSAPVLFVGDYYDPATNYREAVSASKLLPGSRLLSSDSWGHTAYGTSACVTDAVDAYLVRRELPPAGTVCTGDIQPFAGVPAAAQGAATHPAPGAEAFTVRPHPAKNAPKKLPPVDARLPGVAGLGR</sequence>
<feature type="region of interest" description="Disordered" evidence="3">
    <location>
        <begin position="573"/>
        <end position="612"/>
    </location>
</feature>
<organism evidence="7 8">
    <name type="scientific">Krasilnikovia cinnamomea</name>
    <dbReference type="NCBI Taxonomy" id="349313"/>
    <lineage>
        <taxon>Bacteria</taxon>
        <taxon>Bacillati</taxon>
        <taxon>Actinomycetota</taxon>
        <taxon>Actinomycetes</taxon>
        <taxon>Micromonosporales</taxon>
        <taxon>Micromonosporaceae</taxon>
        <taxon>Krasilnikovia</taxon>
    </lineage>
</organism>
<keyword evidence="4" id="KW-0732">Signal</keyword>
<dbReference type="InterPro" id="IPR051601">
    <property type="entry name" value="Serine_prot/Carboxylest_S33"/>
</dbReference>
<feature type="chain" id="PRO_5038429346" evidence="4">
    <location>
        <begin position="43"/>
        <end position="612"/>
    </location>
</feature>
<gene>
    <name evidence="7" type="ORF">EV385_6404</name>
</gene>
<evidence type="ECO:0000256" key="1">
    <source>
        <dbReference type="ARBA" id="ARBA00010088"/>
    </source>
</evidence>
<accession>A0A4Q7ZUY2</accession>
<dbReference type="PROSITE" id="PS51318">
    <property type="entry name" value="TAT"/>
    <property type="match status" value="1"/>
</dbReference>
<name>A0A4Q7ZUY2_9ACTN</name>
<evidence type="ECO:0000256" key="3">
    <source>
        <dbReference type="SAM" id="MobiDB-lite"/>
    </source>
</evidence>
<dbReference type="InterPro" id="IPR029058">
    <property type="entry name" value="AB_hydrolase_fold"/>
</dbReference>
<evidence type="ECO:0000259" key="5">
    <source>
        <dbReference type="Pfam" id="PF00561"/>
    </source>
</evidence>
<keyword evidence="8" id="KW-1185">Reference proteome</keyword>
<dbReference type="Pfam" id="PF08386">
    <property type="entry name" value="Abhydrolase_4"/>
    <property type="match status" value="1"/>
</dbReference>
<dbReference type="InterPro" id="IPR000073">
    <property type="entry name" value="AB_hydrolase_1"/>
</dbReference>
<evidence type="ECO:0000313" key="8">
    <source>
        <dbReference type="Proteomes" id="UP000292564"/>
    </source>
</evidence>